<proteinExistence type="predicted"/>
<evidence type="ECO:0000256" key="1">
    <source>
        <dbReference type="ARBA" id="ARBA00022801"/>
    </source>
</evidence>
<keyword evidence="3" id="KW-1185">Reference proteome</keyword>
<protein>
    <submittedName>
        <fullName evidence="2">Agmatine/peptidylarginine deiminase</fullName>
    </submittedName>
</protein>
<dbReference type="EMBL" id="JBHSCW010000003">
    <property type="protein sequence ID" value="MFC4351328.1"/>
    <property type="molecule type" value="Genomic_DNA"/>
</dbReference>
<dbReference type="PANTHER" id="PTHR31377">
    <property type="entry name" value="AGMATINE DEIMINASE-RELATED"/>
    <property type="match status" value="1"/>
</dbReference>
<comment type="caution">
    <text evidence="2">The sequence shown here is derived from an EMBL/GenBank/DDBJ whole genome shotgun (WGS) entry which is preliminary data.</text>
</comment>
<dbReference type="RefSeq" id="WP_382421663.1">
    <property type="nucleotide sequence ID" value="NZ_JBHSCW010000003.1"/>
</dbReference>
<reference evidence="3" key="1">
    <citation type="journal article" date="2019" name="Int. J. Syst. Evol. Microbiol.">
        <title>The Global Catalogue of Microorganisms (GCM) 10K type strain sequencing project: providing services to taxonomists for standard genome sequencing and annotation.</title>
        <authorList>
            <consortium name="The Broad Institute Genomics Platform"/>
            <consortium name="The Broad Institute Genome Sequencing Center for Infectious Disease"/>
            <person name="Wu L."/>
            <person name="Ma J."/>
        </authorList>
    </citation>
    <scope>NUCLEOTIDE SEQUENCE [LARGE SCALE GENOMIC DNA]</scope>
    <source>
        <strain evidence="3">CECT 8472</strain>
    </source>
</reference>
<evidence type="ECO:0000313" key="3">
    <source>
        <dbReference type="Proteomes" id="UP001595799"/>
    </source>
</evidence>
<organism evidence="2 3">
    <name type="scientific">Fodinicurvata halophila</name>
    <dbReference type="NCBI Taxonomy" id="1419723"/>
    <lineage>
        <taxon>Bacteria</taxon>
        <taxon>Pseudomonadati</taxon>
        <taxon>Pseudomonadota</taxon>
        <taxon>Alphaproteobacteria</taxon>
        <taxon>Rhodospirillales</taxon>
        <taxon>Rhodovibrionaceae</taxon>
        <taxon>Fodinicurvata</taxon>
    </lineage>
</organism>
<dbReference type="Gene3D" id="3.75.10.10">
    <property type="entry name" value="L-arginine/glycine Amidinotransferase, Chain A"/>
    <property type="match status" value="1"/>
</dbReference>
<dbReference type="Proteomes" id="UP001595799">
    <property type="component" value="Unassembled WGS sequence"/>
</dbReference>
<sequence>MSSDPRSDGFRMPPEWETHARCWMAWPSRDDLWGKHIEEVRENYADIAKAIARFEPVTMIANPDHMADISLKCGSGVACLPVEHDDSWIRDNGPSFVMNAIGRIMGVRWDFNGWGERFLPYDLDAAVPDAVLDHLRISRYTPGLVTEGGAFHTDGEGTLVAVEPSIVNDNRNPGKSREEIEDILLRHTGTDRMIWLPYGLAGDHTDGHVDNVCCFIRPGAVAVLACDNEDDENYERLNANRQALEAAVDAQGRELEIIQVPQPRARYNDKGERLPLSYINFYAPNGGLILPAFEDPADDRAHKVLAGAFKGRDVIQLPVLDILQGGGGIHCITLQQPKFMSPGSESGA</sequence>
<dbReference type="InterPro" id="IPR007466">
    <property type="entry name" value="Peptidyl-Arg-deiminase_porph"/>
</dbReference>
<dbReference type="PANTHER" id="PTHR31377:SF0">
    <property type="entry name" value="AGMATINE DEIMINASE-RELATED"/>
    <property type="match status" value="1"/>
</dbReference>
<evidence type="ECO:0000313" key="2">
    <source>
        <dbReference type="EMBL" id="MFC4351328.1"/>
    </source>
</evidence>
<dbReference type="SUPFAM" id="SSF55909">
    <property type="entry name" value="Pentein"/>
    <property type="match status" value="1"/>
</dbReference>
<name>A0ABV8ULJ0_9PROT</name>
<dbReference type="Pfam" id="PF04371">
    <property type="entry name" value="PAD_porph"/>
    <property type="match status" value="1"/>
</dbReference>
<accession>A0ABV8ULJ0</accession>
<gene>
    <name evidence="2" type="ORF">ACFOW6_07220</name>
</gene>
<keyword evidence="1" id="KW-0378">Hydrolase</keyword>